<feature type="transmembrane region" description="Helical" evidence="7">
    <location>
        <begin position="161"/>
        <end position="180"/>
    </location>
</feature>
<feature type="region of interest" description="Disordered" evidence="6">
    <location>
        <begin position="1"/>
        <end position="21"/>
    </location>
</feature>
<accession>A0A2S7YHN5</accession>
<evidence type="ECO:0008006" key="10">
    <source>
        <dbReference type="Google" id="ProtNLM"/>
    </source>
</evidence>
<dbReference type="InterPro" id="IPR023271">
    <property type="entry name" value="Aquaporin-like"/>
</dbReference>
<dbReference type="OrthoDB" id="3222at2759"/>
<evidence type="ECO:0000256" key="1">
    <source>
        <dbReference type="ARBA" id="ARBA00004141"/>
    </source>
</evidence>
<dbReference type="EMBL" id="JRHA01000006">
    <property type="protein sequence ID" value="PQK15695.1"/>
    <property type="molecule type" value="Genomic_DNA"/>
</dbReference>
<reference evidence="8 9" key="1">
    <citation type="submission" date="2016-07" db="EMBL/GenBank/DDBJ databases">
        <title>Comparative genomics of the entomopathogenic fungus Beauveria bassiana.</title>
        <authorList>
            <person name="Valero Jimenez C.A."/>
            <person name="Zwaan B.J."/>
            <person name="Van Kan J.A."/>
            <person name="Takken W."/>
            <person name="Debets A.J."/>
            <person name="Schoustra S.E."/>
            <person name="Koenraadt C.J."/>
        </authorList>
    </citation>
    <scope>NUCLEOTIDE SEQUENCE [LARGE SCALE GENOMIC DNA]</scope>
    <source>
        <strain evidence="8 9">ARSEF 8028</strain>
    </source>
</reference>
<dbReference type="GO" id="GO:0016020">
    <property type="term" value="C:membrane"/>
    <property type="evidence" value="ECO:0007669"/>
    <property type="project" value="UniProtKB-SubCell"/>
</dbReference>
<feature type="transmembrane region" description="Helical" evidence="7">
    <location>
        <begin position="117"/>
        <end position="140"/>
    </location>
</feature>
<gene>
    <name evidence="8" type="ORF">BB8028_0006g00180</name>
</gene>
<dbReference type="InterPro" id="IPR000425">
    <property type="entry name" value="MIP"/>
</dbReference>
<dbReference type="AlphaFoldDB" id="A0A2S7YHN5"/>
<feature type="transmembrane region" description="Helical" evidence="7">
    <location>
        <begin position="284"/>
        <end position="304"/>
    </location>
</feature>
<organism evidence="8 9">
    <name type="scientific">Beauveria bassiana</name>
    <name type="common">White muscardine disease fungus</name>
    <name type="synonym">Tritirachium shiotae</name>
    <dbReference type="NCBI Taxonomy" id="176275"/>
    <lineage>
        <taxon>Eukaryota</taxon>
        <taxon>Fungi</taxon>
        <taxon>Dikarya</taxon>
        <taxon>Ascomycota</taxon>
        <taxon>Pezizomycotina</taxon>
        <taxon>Sordariomycetes</taxon>
        <taxon>Hypocreomycetidae</taxon>
        <taxon>Hypocreales</taxon>
        <taxon>Cordycipitaceae</taxon>
        <taxon>Beauveria</taxon>
    </lineage>
</organism>
<evidence type="ECO:0000256" key="4">
    <source>
        <dbReference type="ARBA" id="ARBA00023136"/>
    </source>
</evidence>
<comment type="similarity">
    <text evidence="5">Belongs to the MIP/aquaporin (TC 1.A.8) family.</text>
</comment>
<keyword evidence="3 7" id="KW-1133">Transmembrane helix</keyword>
<keyword evidence="2 5" id="KW-0812">Transmembrane</keyword>
<sequence>MTSTLPRAKFHPSASNALPSPQAPDPFAGRIGANQQFSLDRSNSTDKEVLEKCPDAAPWIPIRDVFSFEQFLEKGLWRAAVVEGLGTCLLVYLTIIFPVGLVENMKDLPTGPVVPSLIGSAIVLFLLPLFIFTLGPVSGGHLNPMITIATFFSRLTTFPRCVLYVAFQTFGSAIAGWLVRASLDTRSFIVPGCYIDLAKVSVGSAFVIEFVTDLALILITFGVGLDPRQRGVFGPTLGPILIGIALGVCIFSTSIIRPGYTGFSGNPGRCFGTMVGSHFSSYHWIHWIGPVCASISHGLLYYFVPPYEQK</sequence>
<protein>
    <recommendedName>
        <fullName evidence="10">Aquaporin-like protein</fullName>
    </recommendedName>
</protein>
<evidence type="ECO:0000313" key="8">
    <source>
        <dbReference type="EMBL" id="PQK15695.1"/>
    </source>
</evidence>
<evidence type="ECO:0000256" key="6">
    <source>
        <dbReference type="SAM" id="MobiDB-lite"/>
    </source>
</evidence>
<dbReference type="Proteomes" id="UP000237441">
    <property type="component" value="Unassembled WGS sequence"/>
</dbReference>
<dbReference type="GO" id="GO:0015267">
    <property type="term" value="F:channel activity"/>
    <property type="evidence" value="ECO:0007669"/>
    <property type="project" value="InterPro"/>
</dbReference>
<keyword evidence="4 7" id="KW-0472">Membrane</keyword>
<dbReference type="PANTHER" id="PTHR47002">
    <property type="entry name" value="AQUAPORIN-LIKE"/>
    <property type="match status" value="1"/>
</dbReference>
<evidence type="ECO:0000313" key="9">
    <source>
        <dbReference type="Proteomes" id="UP000237441"/>
    </source>
</evidence>
<evidence type="ECO:0000256" key="7">
    <source>
        <dbReference type="SAM" id="Phobius"/>
    </source>
</evidence>
<dbReference type="PRINTS" id="PR00783">
    <property type="entry name" value="MINTRINSICP"/>
</dbReference>
<dbReference type="SUPFAM" id="SSF81338">
    <property type="entry name" value="Aquaporin-like"/>
    <property type="match status" value="1"/>
</dbReference>
<keyword evidence="5" id="KW-0813">Transport</keyword>
<evidence type="ECO:0000256" key="5">
    <source>
        <dbReference type="RuleBase" id="RU000477"/>
    </source>
</evidence>
<proteinExistence type="inferred from homology"/>
<feature type="transmembrane region" description="Helical" evidence="7">
    <location>
        <begin position="237"/>
        <end position="256"/>
    </location>
</feature>
<dbReference type="PANTHER" id="PTHR47002:SF2">
    <property type="entry name" value="AQUAPORIN AQPAE.A-LIKE"/>
    <property type="match status" value="1"/>
</dbReference>
<feature type="transmembrane region" description="Helical" evidence="7">
    <location>
        <begin position="200"/>
        <end position="225"/>
    </location>
</feature>
<feature type="transmembrane region" description="Helical" evidence="7">
    <location>
        <begin position="76"/>
        <end position="97"/>
    </location>
</feature>
<comment type="subcellular location">
    <subcellularLocation>
        <location evidence="1">Membrane</location>
        <topology evidence="1">Multi-pass membrane protein</topology>
    </subcellularLocation>
</comment>
<dbReference type="Gene3D" id="1.20.1080.10">
    <property type="entry name" value="Glycerol uptake facilitator protein"/>
    <property type="match status" value="1"/>
</dbReference>
<evidence type="ECO:0000256" key="2">
    <source>
        <dbReference type="ARBA" id="ARBA00022692"/>
    </source>
</evidence>
<name>A0A2S7YHN5_BEABA</name>
<comment type="caution">
    <text evidence="8">The sequence shown here is derived from an EMBL/GenBank/DDBJ whole genome shotgun (WGS) entry which is preliminary data.</text>
</comment>
<evidence type="ECO:0000256" key="3">
    <source>
        <dbReference type="ARBA" id="ARBA00022989"/>
    </source>
</evidence>
<dbReference type="Pfam" id="PF00230">
    <property type="entry name" value="MIP"/>
    <property type="match status" value="1"/>
</dbReference>